<keyword evidence="1" id="KW-1133">Transmembrane helix</keyword>
<feature type="transmembrane region" description="Helical" evidence="1">
    <location>
        <begin position="57"/>
        <end position="76"/>
    </location>
</feature>
<organism evidence="2 3">
    <name type="scientific">Lupinus luteus</name>
    <name type="common">European yellow lupine</name>
    <dbReference type="NCBI Taxonomy" id="3873"/>
    <lineage>
        <taxon>Eukaryota</taxon>
        <taxon>Viridiplantae</taxon>
        <taxon>Streptophyta</taxon>
        <taxon>Embryophyta</taxon>
        <taxon>Tracheophyta</taxon>
        <taxon>Spermatophyta</taxon>
        <taxon>Magnoliopsida</taxon>
        <taxon>eudicotyledons</taxon>
        <taxon>Gunneridae</taxon>
        <taxon>Pentapetalae</taxon>
        <taxon>rosids</taxon>
        <taxon>fabids</taxon>
        <taxon>Fabales</taxon>
        <taxon>Fabaceae</taxon>
        <taxon>Papilionoideae</taxon>
        <taxon>50 kb inversion clade</taxon>
        <taxon>genistoids sensu lato</taxon>
        <taxon>core genistoids</taxon>
        <taxon>Genisteae</taxon>
        <taxon>Lupinus</taxon>
    </lineage>
</organism>
<dbReference type="Proteomes" id="UP001497480">
    <property type="component" value="Unassembled WGS sequence"/>
</dbReference>
<evidence type="ECO:0000256" key="1">
    <source>
        <dbReference type="SAM" id="Phobius"/>
    </source>
</evidence>
<dbReference type="EMBL" id="CAXHTB010000013">
    <property type="protein sequence ID" value="CAL0318021.1"/>
    <property type="molecule type" value="Genomic_DNA"/>
</dbReference>
<accession>A0AAV1X8T4</accession>
<dbReference type="AlphaFoldDB" id="A0AAV1X8T4"/>
<comment type="caution">
    <text evidence="2">The sequence shown here is derived from an EMBL/GenBank/DDBJ whole genome shotgun (WGS) entry which is preliminary data.</text>
</comment>
<dbReference type="PANTHER" id="PTHR35165:SF1">
    <property type="entry name" value="OS04G0577375 PROTEIN"/>
    <property type="match status" value="1"/>
</dbReference>
<proteinExistence type="predicted"/>
<keyword evidence="3" id="KW-1185">Reference proteome</keyword>
<dbReference type="InterPro" id="IPR032238">
    <property type="entry name" value="ATP-synth_Z"/>
</dbReference>
<sequence>MGPIKEVENGEYTEKSRIKKLYLMILVLSVLITIAGGSLLGWWLYKYHPTNKQLWMVPFSLILFLTPLIVWFSLFISDLCISKNERVCF</sequence>
<protein>
    <submittedName>
        <fullName evidence="2">Uncharacterized protein</fullName>
    </submittedName>
</protein>
<dbReference type="Pfam" id="PF16594">
    <property type="entry name" value="ATP-synt_Z"/>
    <property type="match status" value="1"/>
</dbReference>
<keyword evidence="1" id="KW-0812">Transmembrane</keyword>
<reference evidence="2 3" key="1">
    <citation type="submission" date="2024-03" db="EMBL/GenBank/DDBJ databases">
        <authorList>
            <person name="Martinez-Hernandez J."/>
        </authorList>
    </citation>
    <scope>NUCLEOTIDE SEQUENCE [LARGE SCALE GENOMIC DNA]</scope>
</reference>
<name>A0AAV1X8T4_LUPLU</name>
<evidence type="ECO:0000313" key="2">
    <source>
        <dbReference type="EMBL" id="CAL0318021.1"/>
    </source>
</evidence>
<dbReference type="PANTHER" id="PTHR35165">
    <property type="entry name" value="OS08G0113900 PROTEIN"/>
    <property type="match status" value="1"/>
</dbReference>
<gene>
    <name evidence="2" type="ORF">LLUT_LOCUS19081</name>
</gene>
<feature type="transmembrane region" description="Helical" evidence="1">
    <location>
        <begin position="21"/>
        <end position="45"/>
    </location>
</feature>
<evidence type="ECO:0000313" key="3">
    <source>
        <dbReference type="Proteomes" id="UP001497480"/>
    </source>
</evidence>
<keyword evidence="1" id="KW-0472">Membrane</keyword>